<dbReference type="RefSeq" id="WP_111318586.1">
    <property type="nucleotide sequence ID" value="NZ_QKZT01000007.1"/>
</dbReference>
<proteinExistence type="predicted"/>
<evidence type="ECO:0000313" key="3">
    <source>
        <dbReference type="Proteomes" id="UP000248882"/>
    </source>
</evidence>
<name>A0A2W7SP75_9BACT</name>
<dbReference type="OrthoDB" id="595091at2"/>
<dbReference type="Pfam" id="PF02230">
    <property type="entry name" value="Abhydrolase_2"/>
    <property type="match status" value="1"/>
</dbReference>
<dbReference type="InterPro" id="IPR003140">
    <property type="entry name" value="PLipase/COase/thioEstase"/>
</dbReference>
<gene>
    <name evidence="2" type="ORF">LV85_01854</name>
</gene>
<feature type="domain" description="Phospholipase/carboxylesterase/thioesterase" evidence="1">
    <location>
        <begin position="18"/>
        <end position="212"/>
    </location>
</feature>
<dbReference type="GO" id="GO:0016787">
    <property type="term" value="F:hydrolase activity"/>
    <property type="evidence" value="ECO:0007669"/>
    <property type="project" value="InterPro"/>
</dbReference>
<keyword evidence="3" id="KW-1185">Reference proteome</keyword>
<accession>A0A2W7SP75</accession>
<dbReference type="EMBL" id="QKZT01000007">
    <property type="protein sequence ID" value="PZX52552.1"/>
    <property type="molecule type" value="Genomic_DNA"/>
</dbReference>
<organism evidence="2 3">
    <name type="scientific">Algoriphagus chordae</name>
    <dbReference type="NCBI Taxonomy" id="237019"/>
    <lineage>
        <taxon>Bacteria</taxon>
        <taxon>Pseudomonadati</taxon>
        <taxon>Bacteroidota</taxon>
        <taxon>Cytophagia</taxon>
        <taxon>Cytophagales</taxon>
        <taxon>Cyclobacteriaceae</taxon>
        <taxon>Algoriphagus</taxon>
    </lineage>
</organism>
<dbReference type="InterPro" id="IPR029058">
    <property type="entry name" value="AB_hydrolase_fold"/>
</dbReference>
<evidence type="ECO:0000313" key="2">
    <source>
        <dbReference type="EMBL" id="PZX52552.1"/>
    </source>
</evidence>
<comment type="caution">
    <text evidence="2">The sequence shown here is derived from an EMBL/GenBank/DDBJ whole genome shotgun (WGS) entry which is preliminary data.</text>
</comment>
<protein>
    <submittedName>
        <fullName evidence="2">Putative esterase</fullName>
    </submittedName>
</protein>
<dbReference type="Gene3D" id="3.40.50.1820">
    <property type="entry name" value="alpha/beta hydrolase"/>
    <property type="match status" value="1"/>
</dbReference>
<dbReference type="Proteomes" id="UP000248882">
    <property type="component" value="Unassembled WGS sequence"/>
</dbReference>
<sequence>MKKSINFQYQAQYSVSHEPTFEEKEIWLILHGYGQLAEFFIRKFQEFDSSDRLFIAPEATNYGYLKGFAGRVGANWMTKHERELSIQNNHRYLDLLMENLLSQYKDIPTIKLLGFSQGAATATRWASRWAGEVDQLVLWSGGFAQDMVLEDAREKFSQTEVSLVMGDQDDMIRPESIEIQQELIKNLNKDVKTMIFRGGHEIDIEMLSRILESSE</sequence>
<evidence type="ECO:0000259" key="1">
    <source>
        <dbReference type="Pfam" id="PF02230"/>
    </source>
</evidence>
<dbReference type="SUPFAM" id="SSF53474">
    <property type="entry name" value="alpha/beta-Hydrolases"/>
    <property type="match status" value="1"/>
</dbReference>
<dbReference type="AlphaFoldDB" id="A0A2W7SP75"/>
<reference evidence="2 3" key="1">
    <citation type="submission" date="2018-06" db="EMBL/GenBank/DDBJ databases">
        <title>Genomic Encyclopedia of Archaeal and Bacterial Type Strains, Phase II (KMG-II): from individual species to whole genera.</title>
        <authorList>
            <person name="Goeker M."/>
        </authorList>
    </citation>
    <scope>NUCLEOTIDE SEQUENCE [LARGE SCALE GENOMIC DNA]</scope>
    <source>
        <strain evidence="2 3">DSM 19830</strain>
    </source>
</reference>